<dbReference type="OrthoDB" id="4280289at2"/>
<evidence type="ECO:0000256" key="3">
    <source>
        <dbReference type="ARBA" id="ARBA00022679"/>
    </source>
</evidence>
<dbReference type="STRING" id="1834516.BL253_37625"/>
<evidence type="ECO:0000313" key="6">
    <source>
        <dbReference type="EMBL" id="ONH21854.1"/>
    </source>
</evidence>
<keyword evidence="3" id="KW-0808">Transferase</keyword>
<dbReference type="Proteomes" id="UP000188929">
    <property type="component" value="Unassembled WGS sequence"/>
</dbReference>
<organism evidence="6 7">
    <name type="scientific">Pseudofrankia asymbiotica</name>
    <dbReference type="NCBI Taxonomy" id="1834516"/>
    <lineage>
        <taxon>Bacteria</taxon>
        <taxon>Bacillati</taxon>
        <taxon>Actinomycetota</taxon>
        <taxon>Actinomycetes</taxon>
        <taxon>Frankiales</taxon>
        <taxon>Frankiaceae</taxon>
        <taxon>Pseudofrankia</taxon>
    </lineage>
</organism>
<dbReference type="GO" id="GO:0009007">
    <property type="term" value="F:site-specific DNA-methyltransferase (adenine-specific) activity"/>
    <property type="evidence" value="ECO:0007669"/>
    <property type="project" value="UniProtKB-EC"/>
</dbReference>
<dbReference type="InterPro" id="IPR050953">
    <property type="entry name" value="N4_N6_ade-DNA_methylase"/>
</dbReference>
<dbReference type="EC" id="2.1.1.72" evidence="1"/>
<comment type="catalytic activity">
    <reaction evidence="4">
        <text>a 2'-deoxyadenosine in DNA + S-adenosyl-L-methionine = an N(6)-methyl-2'-deoxyadenosine in DNA + S-adenosyl-L-homocysteine + H(+)</text>
        <dbReference type="Rhea" id="RHEA:15197"/>
        <dbReference type="Rhea" id="RHEA-COMP:12418"/>
        <dbReference type="Rhea" id="RHEA-COMP:12419"/>
        <dbReference type="ChEBI" id="CHEBI:15378"/>
        <dbReference type="ChEBI" id="CHEBI:57856"/>
        <dbReference type="ChEBI" id="CHEBI:59789"/>
        <dbReference type="ChEBI" id="CHEBI:90615"/>
        <dbReference type="ChEBI" id="CHEBI:90616"/>
        <dbReference type="EC" id="2.1.1.72"/>
    </reaction>
</comment>
<keyword evidence="7" id="KW-1185">Reference proteome</keyword>
<dbReference type="RefSeq" id="WP_076823011.1">
    <property type="nucleotide sequence ID" value="NZ_MOMC01000141.1"/>
</dbReference>
<keyword evidence="2" id="KW-0489">Methyltransferase</keyword>
<dbReference type="InterPro" id="IPR029063">
    <property type="entry name" value="SAM-dependent_MTases_sf"/>
</dbReference>
<evidence type="ECO:0000256" key="5">
    <source>
        <dbReference type="SAM" id="Coils"/>
    </source>
</evidence>
<evidence type="ECO:0000313" key="7">
    <source>
        <dbReference type="Proteomes" id="UP000188929"/>
    </source>
</evidence>
<dbReference type="PANTHER" id="PTHR33841:SF1">
    <property type="entry name" value="DNA METHYLTRANSFERASE A"/>
    <property type="match status" value="1"/>
</dbReference>
<name>A0A1V2HZA2_9ACTN</name>
<comment type="caution">
    <text evidence="6">The sequence shown here is derived from an EMBL/GenBank/DDBJ whole genome shotgun (WGS) entry which is preliminary data.</text>
</comment>
<evidence type="ECO:0000256" key="4">
    <source>
        <dbReference type="ARBA" id="ARBA00047942"/>
    </source>
</evidence>
<gene>
    <name evidence="6" type="ORF">BL253_37625</name>
</gene>
<keyword evidence="5" id="KW-0175">Coiled coil</keyword>
<dbReference type="GO" id="GO:0032259">
    <property type="term" value="P:methylation"/>
    <property type="evidence" value="ECO:0007669"/>
    <property type="project" value="UniProtKB-KW"/>
</dbReference>
<evidence type="ECO:0000256" key="2">
    <source>
        <dbReference type="ARBA" id="ARBA00022603"/>
    </source>
</evidence>
<reference evidence="7" key="1">
    <citation type="submission" date="2016-10" db="EMBL/GenBank/DDBJ databases">
        <title>Frankia sp. NRRL B-16386 Genome sequencing.</title>
        <authorList>
            <person name="Ghodhbane-Gtari F."/>
            <person name="Swanson E."/>
            <person name="Gueddou A."/>
            <person name="Hezbri K."/>
            <person name="Ktari K."/>
            <person name="Nouioui I."/>
            <person name="Morris K."/>
            <person name="Simpson S."/>
            <person name="Abebe-Akele F."/>
            <person name="Thomas K."/>
            <person name="Gtari M."/>
            <person name="Tisa L.S."/>
        </authorList>
    </citation>
    <scope>NUCLEOTIDE SEQUENCE [LARGE SCALE GENOMIC DNA]</scope>
    <source>
        <strain evidence="7">NRRL B-16386</strain>
    </source>
</reference>
<dbReference type="SUPFAM" id="SSF53335">
    <property type="entry name" value="S-adenosyl-L-methionine-dependent methyltransferases"/>
    <property type="match status" value="1"/>
</dbReference>
<accession>A0A1V2HZA2</accession>
<dbReference type="EMBL" id="MOMC01000141">
    <property type="protein sequence ID" value="ONH21854.1"/>
    <property type="molecule type" value="Genomic_DNA"/>
</dbReference>
<sequence length="239" mass="26908">MIEAGRLLGDLQKQLAGLEEDLLKQAETDAVVRGRLGQRYAAAKNGERTGVTYETWLGQQLTQVAVGWLLACVFTRFCEDNRLLDHSMLAGPVHLAKEADERGPASDPVDGVAEARERQAAWFRAEDQAGRRRRDDLDYLRAAIGRLEDHPATRALVDKHNPLHLVDITPDAATRLLSFWRYVPPELGMLAHDFTDPSLSTRFLGDLYQKISAQARKDYALLQTPEFVEKFILDRTLQS</sequence>
<feature type="coiled-coil region" evidence="5">
    <location>
        <begin position="1"/>
        <end position="28"/>
    </location>
</feature>
<proteinExistence type="predicted"/>
<dbReference type="PANTHER" id="PTHR33841">
    <property type="entry name" value="DNA METHYLTRANSFERASE YEEA-RELATED"/>
    <property type="match status" value="1"/>
</dbReference>
<protein>
    <recommendedName>
        <fullName evidence="1">site-specific DNA-methyltransferase (adenine-specific)</fullName>
        <ecNumber evidence="1">2.1.1.72</ecNumber>
    </recommendedName>
</protein>
<dbReference type="AlphaFoldDB" id="A0A1V2HZA2"/>
<evidence type="ECO:0000256" key="1">
    <source>
        <dbReference type="ARBA" id="ARBA00011900"/>
    </source>
</evidence>